<feature type="transmembrane region" description="Helical" evidence="1">
    <location>
        <begin position="44"/>
        <end position="70"/>
    </location>
</feature>
<evidence type="ECO:0000256" key="1">
    <source>
        <dbReference type="SAM" id="Phobius"/>
    </source>
</evidence>
<protein>
    <submittedName>
        <fullName evidence="2">Uncharacterized protein</fullName>
    </submittedName>
</protein>
<sequence length="112" mass="12268">MMSPLHYVGNLVLGGASVEGFNMEDMNGEVEVPSFCGSRISGGYIAAILCACVFGVLCLFAVGTVVFMCVRERRERRRWGPREEYFSSHQFDGANGDVPMSKLAGATSRYED</sequence>
<dbReference type="Proteomes" id="UP000038009">
    <property type="component" value="Unassembled WGS sequence"/>
</dbReference>
<keyword evidence="1" id="KW-0472">Membrane</keyword>
<gene>
    <name evidence="2" type="ORF">ABL78_5706</name>
</gene>
<evidence type="ECO:0000313" key="2">
    <source>
        <dbReference type="EMBL" id="KPI85253.1"/>
    </source>
</evidence>
<keyword evidence="1" id="KW-1133">Transmembrane helix</keyword>
<keyword evidence="1" id="KW-0812">Transmembrane</keyword>
<dbReference type="EMBL" id="LJSK01000200">
    <property type="protein sequence ID" value="KPI85253.1"/>
    <property type="molecule type" value="Genomic_DNA"/>
</dbReference>
<name>A0A0N1IJ18_LEPSE</name>
<reference evidence="2 3" key="1">
    <citation type="journal article" date="2015" name="PLoS Pathog.">
        <title>Leptomonas seymouri: Adaptations to the Dixenous Life Cycle Analyzed by Genome Sequencing, Transcriptome Profiling and Co-infection with Leishmania donovani.</title>
        <authorList>
            <person name="Kraeva N."/>
            <person name="Butenko A."/>
            <person name="Hlavacova J."/>
            <person name="Kostygov A."/>
            <person name="Myskova J."/>
            <person name="Grybchuk D."/>
            <person name="Lestinova T."/>
            <person name="Votypka J."/>
            <person name="Volf P."/>
            <person name="Opperdoes F."/>
            <person name="Flegontov P."/>
            <person name="Lukes J."/>
            <person name="Yurchenko V."/>
        </authorList>
    </citation>
    <scope>NUCLEOTIDE SEQUENCE [LARGE SCALE GENOMIC DNA]</scope>
    <source>
        <strain evidence="2 3">ATCC 30220</strain>
    </source>
</reference>
<accession>A0A0N1IJ18</accession>
<dbReference type="AlphaFoldDB" id="A0A0N1IJ18"/>
<organism evidence="2 3">
    <name type="scientific">Leptomonas seymouri</name>
    <dbReference type="NCBI Taxonomy" id="5684"/>
    <lineage>
        <taxon>Eukaryota</taxon>
        <taxon>Discoba</taxon>
        <taxon>Euglenozoa</taxon>
        <taxon>Kinetoplastea</taxon>
        <taxon>Metakinetoplastina</taxon>
        <taxon>Trypanosomatida</taxon>
        <taxon>Trypanosomatidae</taxon>
        <taxon>Leishmaniinae</taxon>
        <taxon>Leptomonas</taxon>
    </lineage>
</organism>
<evidence type="ECO:0000313" key="3">
    <source>
        <dbReference type="Proteomes" id="UP000038009"/>
    </source>
</evidence>
<proteinExistence type="predicted"/>
<keyword evidence="3" id="KW-1185">Reference proteome</keyword>
<dbReference type="VEuPathDB" id="TriTrypDB:Lsey_0200_0180"/>
<comment type="caution">
    <text evidence="2">The sequence shown here is derived from an EMBL/GenBank/DDBJ whole genome shotgun (WGS) entry which is preliminary data.</text>
</comment>